<comment type="caution">
    <text evidence="1">The sequence shown here is derived from an EMBL/GenBank/DDBJ whole genome shotgun (WGS) entry which is preliminary data.</text>
</comment>
<dbReference type="RefSeq" id="WP_233393579.1">
    <property type="nucleotide sequence ID" value="NZ_JAJTWT010000007.1"/>
</dbReference>
<proteinExistence type="predicted"/>
<evidence type="ECO:0008006" key="3">
    <source>
        <dbReference type="Google" id="ProtNLM"/>
    </source>
</evidence>
<organism evidence="1 2">
    <name type="scientific">Pelomonas caseinilytica</name>
    <dbReference type="NCBI Taxonomy" id="2906763"/>
    <lineage>
        <taxon>Bacteria</taxon>
        <taxon>Pseudomonadati</taxon>
        <taxon>Pseudomonadota</taxon>
        <taxon>Betaproteobacteria</taxon>
        <taxon>Burkholderiales</taxon>
        <taxon>Sphaerotilaceae</taxon>
        <taxon>Roseateles</taxon>
    </lineage>
</organism>
<keyword evidence="2" id="KW-1185">Reference proteome</keyword>
<name>A0ABS8XH79_9BURK</name>
<evidence type="ECO:0000313" key="1">
    <source>
        <dbReference type="EMBL" id="MCE4539060.1"/>
    </source>
</evidence>
<protein>
    <recommendedName>
        <fullName evidence="3">Secreted protein</fullName>
    </recommendedName>
</protein>
<sequence length="245" mass="27199">MALALSLLTTASSAEPGTPIMYRTASYAIARSTQSSAELSNVEWAYPVMVGSKLGQFDRVNAWLRKKSVELLAECVSSRIDELLKLPDRKIVTFLARNSNFSACETNQSIVEPAEAFGQYITFRRISEWRGLARPQHDIQLLVFDLQSNVELTMASLFKPGALDALNEALAEVIQSTKPNCSGRNFVWSQVSLRPPHHLFIEFPYNPAEWEACGDGVEALEGQAVSSQLRNPASLQPLRPLMEAR</sequence>
<dbReference type="EMBL" id="JAJTWT010000007">
    <property type="protein sequence ID" value="MCE4539060.1"/>
    <property type="molecule type" value="Genomic_DNA"/>
</dbReference>
<accession>A0ABS8XH79</accession>
<gene>
    <name evidence="1" type="ORF">LXT12_17555</name>
</gene>
<evidence type="ECO:0000313" key="2">
    <source>
        <dbReference type="Proteomes" id="UP001201463"/>
    </source>
</evidence>
<reference evidence="1 2" key="1">
    <citation type="submission" date="2021-12" db="EMBL/GenBank/DDBJ databases">
        <title>Genome seq of p7.</title>
        <authorList>
            <person name="Seo T."/>
        </authorList>
    </citation>
    <scope>NUCLEOTIDE SEQUENCE [LARGE SCALE GENOMIC DNA]</scope>
    <source>
        <strain evidence="1 2">P7</strain>
    </source>
</reference>
<dbReference type="Proteomes" id="UP001201463">
    <property type="component" value="Unassembled WGS sequence"/>
</dbReference>